<keyword evidence="4 5" id="KW-0732">Signal</keyword>
<name>A0ABY5P6C1_9LACT</name>
<dbReference type="EMBL" id="CP102453">
    <property type="protein sequence ID" value="UUX34272.1"/>
    <property type="molecule type" value="Genomic_DNA"/>
</dbReference>
<dbReference type="PANTHER" id="PTHR30290:SF10">
    <property type="entry name" value="PERIPLASMIC OLIGOPEPTIDE-BINDING PROTEIN-RELATED"/>
    <property type="match status" value="1"/>
</dbReference>
<dbReference type="SUPFAM" id="SSF53850">
    <property type="entry name" value="Periplasmic binding protein-like II"/>
    <property type="match status" value="1"/>
</dbReference>
<protein>
    <submittedName>
        <fullName evidence="7">Peptide ABC transporter substrate-binding protein</fullName>
    </submittedName>
</protein>
<feature type="signal peptide" evidence="5">
    <location>
        <begin position="1"/>
        <end position="26"/>
    </location>
</feature>
<feature type="chain" id="PRO_5045110828" evidence="5">
    <location>
        <begin position="27"/>
        <end position="544"/>
    </location>
</feature>
<proteinExistence type="inferred from homology"/>
<sequence>MKKFLVLLMSALLMTNSLSLTSVANAQETPAINPDVEQNLNIMTIGELATLDSAVYNDTPSSDMIGQIFEGLFRVVDGTEVELGQAESYEVSEDGLVYTFTLRDGLVWSDGSPITANDYVYSYQRLVDPSGQASSQSVEIFANAAAIRNGEMALDQVGVVALDDQTLEITLEYPAPYLPKLLTGSRFMPVQQALVEELGSSYGTSANNIAMNGPFLLEGWSGTELEWNLVKNPNYWDAENVYLENVRVSVVKETGTGADLFDAGELDYAILSDQFVQQYEGSDVFHSVPKATIGHLMFNVTREVTGNAALRRAIAQAFDKELYATSVIRDGSTALNGFVPADFDVNEEGVDFREEAGDLLPYNVEAAQADWEQAKEELGMDTIELELLVSDVDLSGRTAEYLQAQLMENLPGLTLTIRQVPLNNRLEFQRALDYDFFYGTWAPDYQDAMNFMEQLTTNGGINFADYSNETVDNLVNQARTEFASDPVQRRQALIEAERIAIGEDAVAPVLYQAATAYLLNPSVQNMQVLPFGRTINLRTAYLSE</sequence>
<dbReference type="InterPro" id="IPR030678">
    <property type="entry name" value="Peptide/Ni-bd"/>
</dbReference>
<dbReference type="InterPro" id="IPR000914">
    <property type="entry name" value="SBP_5_dom"/>
</dbReference>
<dbReference type="CDD" id="cd08504">
    <property type="entry name" value="PBP2_OppA"/>
    <property type="match status" value="1"/>
</dbReference>
<evidence type="ECO:0000256" key="2">
    <source>
        <dbReference type="ARBA" id="ARBA00005695"/>
    </source>
</evidence>
<accession>A0ABY5P6C1</accession>
<keyword evidence="3" id="KW-0813">Transport</keyword>
<feature type="domain" description="Solute-binding protein family 5" evidence="6">
    <location>
        <begin position="81"/>
        <end position="462"/>
    </location>
</feature>
<gene>
    <name evidence="7" type="ORF">NRE15_00970</name>
</gene>
<dbReference type="Pfam" id="PF00496">
    <property type="entry name" value="SBP_bac_5"/>
    <property type="match status" value="1"/>
</dbReference>
<evidence type="ECO:0000259" key="6">
    <source>
        <dbReference type="Pfam" id="PF00496"/>
    </source>
</evidence>
<dbReference type="Gene3D" id="3.10.105.10">
    <property type="entry name" value="Dipeptide-binding Protein, Domain 3"/>
    <property type="match status" value="1"/>
</dbReference>
<evidence type="ECO:0000256" key="3">
    <source>
        <dbReference type="ARBA" id="ARBA00022448"/>
    </source>
</evidence>
<comment type="similarity">
    <text evidence="2">Belongs to the bacterial solute-binding protein 5 family.</text>
</comment>
<dbReference type="Gene3D" id="3.40.190.10">
    <property type="entry name" value="Periplasmic binding protein-like II"/>
    <property type="match status" value="1"/>
</dbReference>
<comment type="subcellular location">
    <subcellularLocation>
        <location evidence="1">Cell envelope</location>
    </subcellularLocation>
</comment>
<dbReference type="Proteomes" id="UP001315967">
    <property type="component" value="Chromosome"/>
</dbReference>
<dbReference type="InterPro" id="IPR039424">
    <property type="entry name" value="SBP_5"/>
</dbReference>
<evidence type="ECO:0000256" key="1">
    <source>
        <dbReference type="ARBA" id="ARBA00004196"/>
    </source>
</evidence>
<organism evidence="7 8">
    <name type="scientific">Fundicoccus culcitae</name>
    <dbReference type="NCBI Taxonomy" id="2969821"/>
    <lineage>
        <taxon>Bacteria</taxon>
        <taxon>Bacillati</taxon>
        <taxon>Bacillota</taxon>
        <taxon>Bacilli</taxon>
        <taxon>Lactobacillales</taxon>
        <taxon>Aerococcaceae</taxon>
        <taxon>Fundicoccus</taxon>
    </lineage>
</organism>
<reference evidence="7 8" key="1">
    <citation type="submission" date="2022-08" db="EMBL/GenBank/DDBJ databases">
        <title>Aerococcaceae sp. nov isolated from spoiled eye mask.</title>
        <authorList>
            <person name="Zhou G."/>
            <person name="Xie X.-B."/>
            <person name="Shi Q.-S."/>
            <person name="Wang Y.-S."/>
            <person name="Wen X."/>
            <person name="Peng H."/>
            <person name="Yang X.-J."/>
            <person name="Tao H.-B."/>
            <person name="Huang X.-M."/>
        </authorList>
    </citation>
    <scope>NUCLEOTIDE SEQUENCE [LARGE SCALE GENOMIC DNA]</scope>
    <source>
        <strain evidence="8">DM20194951</strain>
    </source>
</reference>
<dbReference type="PANTHER" id="PTHR30290">
    <property type="entry name" value="PERIPLASMIC BINDING COMPONENT OF ABC TRANSPORTER"/>
    <property type="match status" value="1"/>
</dbReference>
<dbReference type="Gene3D" id="3.90.76.10">
    <property type="entry name" value="Dipeptide-binding Protein, Domain 1"/>
    <property type="match status" value="1"/>
</dbReference>
<dbReference type="RefSeq" id="WP_313793775.1">
    <property type="nucleotide sequence ID" value="NZ_CP102453.1"/>
</dbReference>
<evidence type="ECO:0000256" key="5">
    <source>
        <dbReference type="SAM" id="SignalP"/>
    </source>
</evidence>
<evidence type="ECO:0000313" key="7">
    <source>
        <dbReference type="EMBL" id="UUX34272.1"/>
    </source>
</evidence>
<evidence type="ECO:0000256" key="4">
    <source>
        <dbReference type="ARBA" id="ARBA00022729"/>
    </source>
</evidence>
<evidence type="ECO:0000313" key="8">
    <source>
        <dbReference type="Proteomes" id="UP001315967"/>
    </source>
</evidence>
<dbReference type="PIRSF" id="PIRSF002741">
    <property type="entry name" value="MppA"/>
    <property type="match status" value="1"/>
</dbReference>
<keyword evidence="8" id="KW-1185">Reference proteome</keyword>